<evidence type="ECO:0000313" key="6">
    <source>
        <dbReference type="Proteomes" id="UP000195570"/>
    </source>
</evidence>
<accession>A0A1G4IHW9</accession>
<evidence type="ECO:0000256" key="4">
    <source>
        <dbReference type="PROSITE-ProRule" id="PRU00221"/>
    </source>
</evidence>
<dbReference type="VEuPathDB" id="TriTrypDB:TEOVI_000365100"/>
<dbReference type="InterPro" id="IPR019775">
    <property type="entry name" value="WD40_repeat_CS"/>
</dbReference>
<dbReference type="EMBL" id="CZPT02001779">
    <property type="protein sequence ID" value="SCU72069.1"/>
    <property type="molecule type" value="Genomic_DNA"/>
</dbReference>
<evidence type="ECO:0000256" key="1">
    <source>
        <dbReference type="ARBA" id="ARBA00022574"/>
    </source>
</evidence>
<dbReference type="GeneID" id="92377591"/>
<gene>
    <name evidence="5" type="ORF">TEOVI_000365100</name>
</gene>
<dbReference type="PROSITE" id="PS00678">
    <property type="entry name" value="WD_REPEATS_1"/>
    <property type="match status" value="1"/>
</dbReference>
<evidence type="ECO:0000256" key="3">
    <source>
        <dbReference type="ARBA" id="ARBA00022980"/>
    </source>
</evidence>
<dbReference type="SMART" id="SM00320">
    <property type="entry name" value="WD40"/>
    <property type="match status" value="3"/>
</dbReference>
<reference evidence="5" key="1">
    <citation type="submission" date="2016-09" db="EMBL/GenBank/DDBJ databases">
        <authorList>
            <person name="Hebert L."/>
            <person name="Moumen B."/>
        </authorList>
    </citation>
    <scope>NUCLEOTIDE SEQUENCE [LARGE SCALE GENOMIC DNA]</scope>
    <source>
        <strain evidence="5">OVI</strain>
    </source>
</reference>
<keyword evidence="1 4" id="KW-0853">WD repeat</keyword>
<dbReference type="InterPro" id="IPR050459">
    <property type="entry name" value="WD_repeat_RBAP46/RBAP48/MSI1"/>
</dbReference>
<keyword evidence="2" id="KW-0677">Repeat</keyword>
<dbReference type="InterPro" id="IPR036322">
    <property type="entry name" value="WD40_repeat_dom_sf"/>
</dbReference>
<sequence length="909" mass="99074">MNESIIQVPLYVSTSAWRKEVQLRGLLRNHPSIIAHSDILPPATTAKVFSTAQLAAHHRENVLAIGLNPLSTSGACVGLLTMESAEAKLSGMSKMQWLNLPSTEPLSSVEWCEGSLLVGTSRGRIVVADVSPQTVEDSDGELQRRTCLVCSEEQTPVGDIVVPPSKHAVSTLVRCVRSNAAVCSSSVVAVCDSRAMVWDVKGATQPVHTWVPSVDSSKNSPNEQEPLLFAQWVPNSDSVVLTGSYSGSLVFTDIRTKEGSTSKLSLPARRGCMARCADFNTLLPFALATASSDGIISVFDCRYPSTAVRTIPSLHGDIMSLKYLKLHSDIIATGGVDGSVVLWNLRSLPTYRVGRAQYKCPVFDLITTPWSVEQHVIGVTCGGELTLTGLAQEAMATLAVPVTERLSKPSGRRQEDKTAANEATELMEREKYGVGLLYSRRLREAYEVIVDCATKRFARKEITMAMRLAGLLDVKMLPKFDYRAKVESFEAEEKCKRELGVAALSQSQVIVAFEDALVRSSQWLFPSLLSENIRDLQKPAKQDVTKLEALQLNLLLHNNIASGCIGSVVGGLQYFIANGGNISLIDANTACSIAKKLLEVNVAEGQKFVSTLLSLVIEPDGTAVADALAKRLLIVVQEPLVTAGMPVRQAGRHEELFVSDLLSAKRAVEVQMEIRSLGIENYKGVIAAVNKYQDQCLRNGESGIFGWLAQEPLMLFLNCLTADSNYATFFWACVQLIEALAACPGMREVEATLFATVNSIHVASNRLRSQLQELASKPRFTPATVREAGKTITTVLDFSVVLLRVQLECENVAHESEMRTVPPVMCRIFDILSSASSDLLKVWETILGVLVACPLRSLVRKCCLTGMRNFALKVEGLLSLSSKKGGDEMLNEILDTCDEFFDRVAEDAD</sequence>
<dbReference type="InterPro" id="IPR015943">
    <property type="entry name" value="WD40/YVTN_repeat-like_dom_sf"/>
</dbReference>
<keyword evidence="6" id="KW-1185">Reference proteome</keyword>
<dbReference type="Gene3D" id="2.130.10.10">
    <property type="entry name" value="YVTN repeat-like/Quinoprotein amine dehydrogenase"/>
    <property type="match status" value="1"/>
</dbReference>
<comment type="caution">
    <text evidence="5">The sequence shown here is derived from an EMBL/GenBank/DDBJ whole genome shotgun (WGS) entry which is preliminary data.</text>
</comment>
<dbReference type="RefSeq" id="XP_067082630.1">
    <property type="nucleotide sequence ID" value="XM_067226529.1"/>
</dbReference>
<keyword evidence="3" id="KW-0687">Ribonucleoprotein</keyword>
<dbReference type="SUPFAM" id="SSF50978">
    <property type="entry name" value="WD40 repeat-like"/>
    <property type="match status" value="1"/>
</dbReference>
<dbReference type="GO" id="GO:0005840">
    <property type="term" value="C:ribosome"/>
    <property type="evidence" value="ECO:0007669"/>
    <property type="project" value="UniProtKB-KW"/>
</dbReference>
<feature type="repeat" description="WD" evidence="4">
    <location>
        <begin position="328"/>
        <end position="353"/>
    </location>
</feature>
<dbReference type="InterPro" id="IPR001680">
    <property type="entry name" value="WD40_rpt"/>
</dbReference>
<name>A0A1G4IHW9_TRYEQ</name>
<evidence type="ECO:0000256" key="2">
    <source>
        <dbReference type="ARBA" id="ARBA00022737"/>
    </source>
</evidence>
<dbReference type="PROSITE" id="PS50082">
    <property type="entry name" value="WD_REPEATS_2"/>
    <property type="match status" value="1"/>
</dbReference>
<dbReference type="AlphaFoldDB" id="A0A1G4IHW9"/>
<keyword evidence="3" id="KW-0689">Ribosomal protein</keyword>
<organism evidence="5 6">
    <name type="scientific">Trypanosoma equiperdum</name>
    <dbReference type="NCBI Taxonomy" id="5694"/>
    <lineage>
        <taxon>Eukaryota</taxon>
        <taxon>Discoba</taxon>
        <taxon>Euglenozoa</taxon>
        <taxon>Kinetoplastea</taxon>
        <taxon>Metakinetoplastina</taxon>
        <taxon>Trypanosomatida</taxon>
        <taxon>Trypanosomatidae</taxon>
        <taxon>Trypanosoma</taxon>
    </lineage>
</organism>
<protein>
    <submittedName>
        <fullName evidence="5">Uncharacterized protein</fullName>
    </submittedName>
</protein>
<proteinExistence type="predicted"/>
<dbReference type="PANTHER" id="PTHR22850">
    <property type="entry name" value="WD40 REPEAT FAMILY"/>
    <property type="match status" value="1"/>
</dbReference>
<dbReference type="Proteomes" id="UP000195570">
    <property type="component" value="Unassembled WGS sequence"/>
</dbReference>
<evidence type="ECO:0000313" key="5">
    <source>
        <dbReference type="EMBL" id="SCU72069.1"/>
    </source>
</evidence>